<name>A0ABN1MJS1_9FLAO</name>
<accession>A0ABN1MJS1</accession>
<gene>
    <name evidence="1" type="ORF">GCM10009117_26210</name>
</gene>
<dbReference type="Proteomes" id="UP001500507">
    <property type="component" value="Unassembled WGS sequence"/>
</dbReference>
<protein>
    <submittedName>
        <fullName evidence="1">Uncharacterized protein</fullName>
    </submittedName>
</protein>
<evidence type="ECO:0000313" key="1">
    <source>
        <dbReference type="EMBL" id="GAA0873474.1"/>
    </source>
</evidence>
<dbReference type="EMBL" id="BAAAFG010000016">
    <property type="protein sequence ID" value="GAA0873474.1"/>
    <property type="molecule type" value="Genomic_DNA"/>
</dbReference>
<comment type="caution">
    <text evidence="1">The sequence shown here is derived from an EMBL/GenBank/DDBJ whole genome shotgun (WGS) entry which is preliminary data.</text>
</comment>
<keyword evidence="2" id="KW-1185">Reference proteome</keyword>
<reference evidence="1 2" key="1">
    <citation type="journal article" date="2019" name="Int. J. Syst. Evol. Microbiol.">
        <title>The Global Catalogue of Microorganisms (GCM) 10K type strain sequencing project: providing services to taxonomists for standard genome sequencing and annotation.</title>
        <authorList>
            <consortium name="The Broad Institute Genomics Platform"/>
            <consortium name="The Broad Institute Genome Sequencing Center for Infectious Disease"/>
            <person name="Wu L."/>
            <person name="Ma J."/>
        </authorList>
    </citation>
    <scope>NUCLEOTIDE SEQUENCE [LARGE SCALE GENOMIC DNA]</scope>
    <source>
        <strain evidence="1 2">JCM 16082</strain>
    </source>
</reference>
<organism evidence="1 2">
    <name type="scientific">Gangjinia marincola</name>
    <dbReference type="NCBI Taxonomy" id="578463"/>
    <lineage>
        <taxon>Bacteria</taxon>
        <taxon>Pseudomonadati</taxon>
        <taxon>Bacteroidota</taxon>
        <taxon>Flavobacteriia</taxon>
        <taxon>Flavobacteriales</taxon>
        <taxon>Flavobacteriaceae</taxon>
        <taxon>Gangjinia</taxon>
    </lineage>
</organism>
<sequence length="170" mass="19290">MTSCEVGNDPFLITADQVGKLSKETRVSQLGEIYKQDSIVNRRFDSTYIFGGNEIEIYETSGNQLLRLDPKTPGDTASRIGDIRILDPAFKTEKGLSTRSTYKEILENYTIKKIENTITDAVIFLEEIPAYITIDKKHLPTIFQLSTTHKIESSLIPDNAPIDQFWIGWE</sequence>
<proteinExistence type="predicted"/>
<evidence type="ECO:0000313" key="2">
    <source>
        <dbReference type="Proteomes" id="UP001500507"/>
    </source>
</evidence>